<protein>
    <submittedName>
        <fullName evidence="5">Transcriptional regulator, MarR family</fullName>
    </submittedName>
</protein>
<dbReference type="PRINTS" id="PR00598">
    <property type="entry name" value="HTHMARR"/>
</dbReference>
<dbReference type="InterPro" id="IPR036388">
    <property type="entry name" value="WH-like_DNA-bd_sf"/>
</dbReference>
<dbReference type="PROSITE" id="PS50995">
    <property type="entry name" value="HTH_MARR_2"/>
    <property type="match status" value="1"/>
</dbReference>
<sequence>MGFEREALSELYASVWGNRSKMQKEFARGAHGEPFILHELALRGTMTPSQLASSLKASSGRISTVLAALEKKGLITRDIDPDDRRIIRVNLTDAGRERSKCDLEEMRSAICWIFSQMGERRTREFVDLLSEFSTYMAICHPGAPRPTPDEVRAAFAERDRRVADHMRTERAKAGEE</sequence>
<evidence type="ECO:0000256" key="2">
    <source>
        <dbReference type="ARBA" id="ARBA00023125"/>
    </source>
</evidence>
<keyword evidence="1" id="KW-0805">Transcription regulation</keyword>
<dbReference type="PATRIC" id="fig|702459.3.peg.199"/>
<gene>
    <name evidence="5" type="ordered locus">BBPR_0190</name>
</gene>
<evidence type="ECO:0000313" key="5">
    <source>
        <dbReference type="EMBL" id="ADP35319.1"/>
    </source>
</evidence>
<proteinExistence type="predicted"/>
<dbReference type="GO" id="GO:0003677">
    <property type="term" value="F:DNA binding"/>
    <property type="evidence" value="ECO:0007669"/>
    <property type="project" value="UniProtKB-KW"/>
</dbReference>
<dbReference type="PANTHER" id="PTHR42756:SF1">
    <property type="entry name" value="TRANSCRIPTIONAL REPRESSOR OF EMRAB OPERON"/>
    <property type="match status" value="1"/>
</dbReference>
<evidence type="ECO:0000259" key="4">
    <source>
        <dbReference type="PROSITE" id="PS50995"/>
    </source>
</evidence>
<dbReference type="GO" id="GO:0003700">
    <property type="term" value="F:DNA-binding transcription factor activity"/>
    <property type="evidence" value="ECO:0007669"/>
    <property type="project" value="InterPro"/>
</dbReference>
<dbReference type="SUPFAM" id="SSF46785">
    <property type="entry name" value="Winged helix' DNA-binding domain"/>
    <property type="match status" value="1"/>
</dbReference>
<dbReference type="HOGENOM" id="CLU_083287_12_1_11"/>
<keyword evidence="3" id="KW-0804">Transcription</keyword>
<name>A0A0H3EAH3_BIFBP</name>
<reference evidence="5 6" key="1">
    <citation type="journal article" date="2010" name="Proc. Natl. Acad. Sci. U.S.A.">
        <title>Genome analysis of Bifidobacterium bifidum PRL2010 reveals metabolic pathways for host-derived glycan foraging.</title>
        <authorList>
            <person name="Turroni F."/>
            <person name="Bottacini F."/>
            <person name="Foroni E."/>
            <person name="Mulder I."/>
            <person name="Kim J.H."/>
            <person name="Zomer A."/>
            <person name="Sanchez B."/>
            <person name="Bidossi A."/>
            <person name="Ferrarini A."/>
            <person name="Giubellini V."/>
            <person name="Delledonne M."/>
            <person name="Henrissat B."/>
            <person name="Coutinho P."/>
            <person name="Oggioni M."/>
            <person name="Fitzgerald G.F."/>
            <person name="Mills D."/>
            <person name="Margolles A."/>
            <person name="Kelly D."/>
            <person name="van Sinderen D."/>
            <person name="Ventura M."/>
        </authorList>
    </citation>
    <scope>NUCLEOTIDE SEQUENCE [LARGE SCALE GENOMIC DNA]</scope>
    <source>
        <strain evidence="5 6">PRL2010</strain>
    </source>
</reference>
<dbReference type="EMBL" id="CP001840">
    <property type="protein sequence ID" value="ADP35319.1"/>
    <property type="molecule type" value="Genomic_DNA"/>
</dbReference>
<dbReference type="InterPro" id="IPR000835">
    <property type="entry name" value="HTH_MarR-typ"/>
</dbReference>
<dbReference type="AlphaFoldDB" id="A0A0H3EAH3"/>
<dbReference type="InterPro" id="IPR011991">
    <property type="entry name" value="ArsR-like_HTH"/>
</dbReference>
<dbReference type="PANTHER" id="PTHR42756">
    <property type="entry name" value="TRANSCRIPTIONAL REGULATOR, MARR"/>
    <property type="match status" value="1"/>
</dbReference>
<evidence type="ECO:0000313" key="6">
    <source>
        <dbReference type="Proteomes" id="UP000002312"/>
    </source>
</evidence>
<dbReference type="OrthoDB" id="3237509at2"/>
<feature type="domain" description="HTH marR-type" evidence="4">
    <location>
        <begin position="1"/>
        <end position="134"/>
    </location>
</feature>
<dbReference type="Proteomes" id="UP000002312">
    <property type="component" value="Chromosome"/>
</dbReference>
<dbReference type="KEGG" id="bbp:BBPR_0190"/>
<dbReference type="Pfam" id="PF01047">
    <property type="entry name" value="MarR"/>
    <property type="match status" value="1"/>
</dbReference>
<organism evidence="5 6">
    <name type="scientific">Bifidobacterium bifidum (strain PRL2010)</name>
    <dbReference type="NCBI Taxonomy" id="702459"/>
    <lineage>
        <taxon>Bacteria</taxon>
        <taxon>Bacillati</taxon>
        <taxon>Actinomycetota</taxon>
        <taxon>Actinomycetes</taxon>
        <taxon>Bifidobacteriales</taxon>
        <taxon>Bifidobacteriaceae</taxon>
        <taxon>Bifidobacterium</taxon>
    </lineage>
</organism>
<accession>A0A0H3EAH3</accession>
<dbReference type="RefSeq" id="WP_003811587.1">
    <property type="nucleotide sequence ID" value="NC_014638.1"/>
</dbReference>
<dbReference type="CDD" id="cd00090">
    <property type="entry name" value="HTH_ARSR"/>
    <property type="match status" value="1"/>
</dbReference>
<evidence type="ECO:0000256" key="1">
    <source>
        <dbReference type="ARBA" id="ARBA00023015"/>
    </source>
</evidence>
<keyword evidence="2" id="KW-0238">DNA-binding</keyword>
<evidence type="ECO:0000256" key="3">
    <source>
        <dbReference type="ARBA" id="ARBA00023163"/>
    </source>
</evidence>
<dbReference type="InterPro" id="IPR036390">
    <property type="entry name" value="WH_DNA-bd_sf"/>
</dbReference>
<dbReference type="SMART" id="SM00347">
    <property type="entry name" value="HTH_MARR"/>
    <property type="match status" value="1"/>
</dbReference>
<dbReference type="Gene3D" id="1.10.10.10">
    <property type="entry name" value="Winged helix-like DNA-binding domain superfamily/Winged helix DNA-binding domain"/>
    <property type="match status" value="1"/>
</dbReference>
<dbReference type="eggNOG" id="COG1846">
    <property type="taxonomic scope" value="Bacteria"/>
</dbReference>